<name>A0A848L0Z2_9ACTN</name>
<dbReference type="Pfam" id="PF13483">
    <property type="entry name" value="Lactamase_B_3"/>
    <property type="match status" value="1"/>
</dbReference>
<evidence type="ECO:0000313" key="3">
    <source>
        <dbReference type="Proteomes" id="UP000550729"/>
    </source>
</evidence>
<dbReference type="PANTHER" id="PTHR43546">
    <property type="entry name" value="UPF0173 METAL-DEPENDENT HYDROLASE MJ1163-RELATED"/>
    <property type="match status" value="1"/>
</dbReference>
<keyword evidence="2" id="KW-0378">Hydrolase</keyword>
<dbReference type="InterPro" id="IPR001279">
    <property type="entry name" value="Metallo-B-lactamas"/>
</dbReference>
<dbReference type="PANTHER" id="PTHR43546:SF3">
    <property type="entry name" value="UPF0173 METAL-DEPENDENT HYDROLASE MJ1163"/>
    <property type="match status" value="1"/>
</dbReference>
<reference evidence="2 3" key="1">
    <citation type="submission" date="2020-04" db="EMBL/GenBank/DDBJ databases">
        <title>Gordonia sp. nov. TBRC 11910.</title>
        <authorList>
            <person name="Suriyachadkun C."/>
        </authorList>
    </citation>
    <scope>NUCLEOTIDE SEQUENCE [LARGE SCALE GENOMIC DNA]</scope>
    <source>
        <strain evidence="2 3">TBRC 11910</strain>
    </source>
</reference>
<proteinExistence type="predicted"/>
<feature type="domain" description="Metallo-beta-lactamase" evidence="1">
    <location>
        <begin position="11"/>
        <end position="177"/>
    </location>
</feature>
<dbReference type="EMBL" id="JABBNB010000036">
    <property type="protein sequence ID" value="NMO04466.1"/>
    <property type="molecule type" value="Genomic_DNA"/>
</dbReference>
<dbReference type="InterPro" id="IPR036866">
    <property type="entry name" value="RibonucZ/Hydroxyglut_hydro"/>
</dbReference>
<protein>
    <submittedName>
        <fullName evidence="2">MBL fold metallo-hydrolase</fullName>
    </submittedName>
</protein>
<keyword evidence="3" id="KW-1185">Reference proteome</keyword>
<sequence length="214" mass="22315">MTQNIHLTFLGHSCVLIDVGGARLLLDPGNLTPPLDGIGAVDAVLVTHGHPDHLDAEQVRRVTGAGKLPLYGPPDIAGQVEDLDVAFVGVRTGSFEVAGVPIVATVSVHETLYPGFPLPANVGYEIGGRIFAPGDALTVPSQPIEVLLAPLAGPWMKLSEGIDFIRAVAPDVVVPVHDAGLAPAHRGLHRALFTDFGPTDSTFTPLDPGQSITL</sequence>
<evidence type="ECO:0000313" key="2">
    <source>
        <dbReference type="EMBL" id="NMO04466.1"/>
    </source>
</evidence>
<dbReference type="Proteomes" id="UP000550729">
    <property type="component" value="Unassembled WGS sequence"/>
</dbReference>
<dbReference type="SUPFAM" id="SSF56281">
    <property type="entry name" value="Metallo-hydrolase/oxidoreductase"/>
    <property type="match status" value="1"/>
</dbReference>
<accession>A0A848L0Z2</accession>
<dbReference type="Gene3D" id="3.60.15.10">
    <property type="entry name" value="Ribonuclease Z/Hydroxyacylglutathione hydrolase-like"/>
    <property type="match status" value="1"/>
</dbReference>
<dbReference type="SMART" id="SM00849">
    <property type="entry name" value="Lactamase_B"/>
    <property type="match status" value="1"/>
</dbReference>
<organism evidence="2 3">
    <name type="scientific">Gordonia asplenii</name>
    <dbReference type="NCBI Taxonomy" id="2725283"/>
    <lineage>
        <taxon>Bacteria</taxon>
        <taxon>Bacillati</taxon>
        <taxon>Actinomycetota</taxon>
        <taxon>Actinomycetes</taxon>
        <taxon>Mycobacteriales</taxon>
        <taxon>Gordoniaceae</taxon>
        <taxon>Gordonia</taxon>
    </lineage>
</organism>
<dbReference type="GO" id="GO:0016787">
    <property type="term" value="F:hydrolase activity"/>
    <property type="evidence" value="ECO:0007669"/>
    <property type="project" value="UniProtKB-KW"/>
</dbReference>
<dbReference type="InterPro" id="IPR050114">
    <property type="entry name" value="UPF0173_UPF0282_UlaG_hydrolase"/>
</dbReference>
<evidence type="ECO:0000259" key="1">
    <source>
        <dbReference type="SMART" id="SM00849"/>
    </source>
</evidence>
<dbReference type="RefSeq" id="WP_170196973.1">
    <property type="nucleotide sequence ID" value="NZ_JABBNB010000036.1"/>
</dbReference>
<comment type="caution">
    <text evidence="2">The sequence shown here is derived from an EMBL/GenBank/DDBJ whole genome shotgun (WGS) entry which is preliminary data.</text>
</comment>
<dbReference type="AlphaFoldDB" id="A0A848L0Z2"/>
<gene>
    <name evidence="2" type="ORF">HH308_24925</name>
</gene>